<keyword evidence="4" id="KW-1185">Reference proteome</keyword>
<comment type="caution">
    <text evidence="3">The sequence shown here is derived from an EMBL/GenBank/DDBJ whole genome shotgun (WGS) entry which is preliminary data.</text>
</comment>
<accession>A0A9N9B9R6</accession>
<evidence type="ECO:0000256" key="1">
    <source>
        <dbReference type="SAM" id="MobiDB-lite"/>
    </source>
</evidence>
<proteinExistence type="predicted"/>
<evidence type="ECO:0000313" key="4">
    <source>
        <dbReference type="Proteomes" id="UP000789739"/>
    </source>
</evidence>
<feature type="region of interest" description="Disordered" evidence="1">
    <location>
        <begin position="20"/>
        <end position="49"/>
    </location>
</feature>
<evidence type="ECO:0000313" key="3">
    <source>
        <dbReference type="EMBL" id="CAG8560354.1"/>
    </source>
</evidence>
<feature type="signal peptide" evidence="2">
    <location>
        <begin position="1"/>
        <end position="16"/>
    </location>
</feature>
<reference evidence="3" key="1">
    <citation type="submission" date="2021-06" db="EMBL/GenBank/DDBJ databases">
        <authorList>
            <person name="Kallberg Y."/>
            <person name="Tangrot J."/>
            <person name="Rosling A."/>
        </authorList>
    </citation>
    <scope>NUCLEOTIDE SEQUENCE</scope>
    <source>
        <strain evidence="3">BR232B</strain>
    </source>
</reference>
<keyword evidence="2" id="KW-0732">Signal</keyword>
<organism evidence="3 4">
    <name type="scientific">Paraglomus brasilianum</name>
    <dbReference type="NCBI Taxonomy" id="144538"/>
    <lineage>
        <taxon>Eukaryota</taxon>
        <taxon>Fungi</taxon>
        <taxon>Fungi incertae sedis</taxon>
        <taxon>Mucoromycota</taxon>
        <taxon>Glomeromycotina</taxon>
        <taxon>Glomeromycetes</taxon>
        <taxon>Paraglomerales</taxon>
        <taxon>Paraglomeraceae</taxon>
        <taxon>Paraglomus</taxon>
    </lineage>
</organism>
<dbReference type="Proteomes" id="UP000789739">
    <property type="component" value="Unassembled WGS sequence"/>
</dbReference>
<feature type="chain" id="PRO_5040317369" evidence="2">
    <location>
        <begin position="17"/>
        <end position="196"/>
    </location>
</feature>
<evidence type="ECO:0000256" key="2">
    <source>
        <dbReference type="SAM" id="SignalP"/>
    </source>
</evidence>
<name>A0A9N9B9R6_9GLOM</name>
<sequence>MSLMIFLFFFATTTDGLRPRASNTSDTKPVTSNTTDTKPVTSDTSDTKPVTSYQDLHDIIVNFLPSALKKFGLTSTQDIEKLSKEGAPLIASIIACVSGKCSAKERRALFVKRGNVGEIRIWIGNVVRKAIDRVVDGVVREVGELSNVRILVDHLVRKLACCMNKNSCLVKVGLIGVGFVLSSRDDWSTSDGINDS</sequence>
<dbReference type="EMBL" id="CAJVPI010000659">
    <property type="protein sequence ID" value="CAG8560354.1"/>
    <property type="molecule type" value="Genomic_DNA"/>
</dbReference>
<gene>
    <name evidence="3" type="ORF">PBRASI_LOCUS5559</name>
</gene>
<protein>
    <submittedName>
        <fullName evidence="3">4795_t:CDS:1</fullName>
    </submittedName>
</protein>
<dbReference type="AlphaFoldDB" id="A0A9N9B9R6"/>